<dbReference type="CDD" id="cd16936">
    <property type="entry name" value="HATPase_RsbW-like"/>
    <property type="match status" value="1"/>
</dbReference>
<dbReference type="SMART" id="SM00331">
    <property type="entry name" value="PP2C_SIG"/>
    <property type="match status" value="1"/>
</dbReference>
<dbReference type="InterPro" id="IPR035965">
    <property type="entry name" value="PAS-like_dom_sf"/>
</dbReference>
<protein>
    <submittedName>
        <fullName evidence="3">SpoIIE family protein phosphatase</fullName>
    </submittedName>
</protein>
<sequence length="816" mass="88621">MTEMLQGSLCERLDPRETPDAAIAMIDADGTVVGWTTTAQRLVGYLAAEVVGQPVSTVLPLTRRTLREWSSTEQCLARGGWSGTSTVRHRDGHALKASMRISLLRGQDREIHWLVSGTDITSLSPVATTGWVRDSLLTRTPIGIVVRDRDLHCAWANDAMEQQDGVCCDQRLGRRPTDALPGTDTERLEGVMRQVLDSDVTAVHEYRAWPPTDPCREHAIAASYFCLQDADGRAMGVCCMSVDITAAQRARERLAILSEAGTRIGNSLDVMQIGQELADIAVPLLADYVNVDLAESIEFGEAPFARIGPLDDRRPVLRRAGLASIHPGIPESPWARGELVSLPPGSPFTTVLSSGRSHLEPVLDGSPGTWFDHDPDRARTMRESGMHSLMVVPICTRCSFLGTAVFIRTEEPTPFQEDDLLLAEELVSRTALSLDNARRYARERSAALTLQRNLLPPRSVQGTAIETASRYLPADVDNGVGGDWFDVIPLSGARTALVVGDVVGHGINAAATMGRLRTAVHTLADLDLPPDELLTHLDDTVRRMAEEDADSHDPTRVTGATCLYAIYDPVTRKCTMARAGHPPPAVVDPHGTVTFPHLPTGRPLGVGLGTPFEAVELELPEGSRLALYTDGLIESRDHDIDTGMKRLGNALTHPGRSLEGLCSSVIDTVQTQSPGDDVTLLVARTHALSPSQTTCWELPSDPAIVRHARALVTRRLAQWGLQRLEASTELIISELVTNAVRHAAGPILLRLIRHQVLTCEVSDTSNTLPRLRHACAVDEGGRGLYIVAQLCQRQGARCLTRGGKTVWAEQELDAGI</sequence>
<evidence type="ECO:0000259" key="2">
    <source>
        <dbReference type="PROSITE" id="PS50112"/>
    </source>
</evidence>
<dbReference type="Gene3D" id="3.30.450.40">
    <property type="match status" value="1"/>
</dbReference>
<dbReference type="InterPro" id="IPR052016">
    <property type="entry name" value="Bact_Sigma-Reg"/>
</dbReference>
<dbReference type="CDD" id="cd00130">
    <property type="entry name" value="PAS"/>
    <property type="match status" value="2"/>
</dbReference>
<dbReference type="EMBL" id="BAAAZA010000031">
    <property type="protein sequence ID" value="GAA3893654.1"/>
    <property type="molecule type" value="Genomic_DNA"/>
</dbReference>
<dbReference type="SUPFAM" id="SSF55785">
    <property type="entry name" value="PYP-like sensor domain (PAS domain)"/>
    <property type="match status" value="2"/>
</dbReference>
<dbReference type="SUPFAM" id="SSF55874">
    <property type="entry name" value="ATPase domain of HSP90 chaperone/DNA topoisomerase II/histidine kinase"/>
    <property type="match status" value="1"/>
</dbReference>
<dbReference type="PROSITE" id="PS50112">
    <property type="entry name" value="PAS"/>
    <property type="match status" value="1"/>
</dbReference>
<feature type="domain" description="PAS" evidence="2">
    <location>
        <begin position="17"/>
        <end position="79"/>
    </location>
</feature>
<evidence type="ECO:0000256" key="1">
    <source>
        <dbReference type="ARBA" id="ARBA00022801"/>
    </source>
</evidence>
<dbReference type="InterPro" id="IPR013656">
    <property type="entry name" value="PAS_4"/>
</dbReference>
<dbReference type="Pfam" id="PF08448">
    <property type="entry name" value="PAS_4"/>
    <property type="match status" value="1"/>
</dbReference>
<dbReference type="Gene3D" id="3.60.40.10">
    <property type="entry name" value="PPM-type phosphatase domain"/>
    <property type="match status" value="1"/>
</dbReference>
<dbReference type="SUPFAM" id="SSF55781">
    <property type="entry name" value="GAF domain-like"/>
    <property type="match status" value="1"/>
</dbReference>
<evidence type="ECO:0000313" key="3">
    <source>
        <dbReference type="EMBL" id="GAA3893654.1"/>
    </source>
</evidence>
<dbReference type="Pfam" id="PF00989">
    <property type="entry name" value="PAS"/>
    <property type="match status" value="1"/>
</dbReference>
<dbReference type="Pfam" id="PF01590">
    <property type="entry name" value="GAF"/>
    <property type="match status" value="1"/>
</dbReference>
<proteinExistence type="predicted"/>
<name>A0ABP7L3G3_9ACTN</name>
<dbReference type="PANTHER" id="PTHR43156">
    <property type="entry name" value="STAGE II SPORULATION PROTEIN E-RELATED"/>
    <property type="match status" value="1"/>
</dbReference>
<accession>A0ABP7L3G3</accession>
<keyword evidence="4" id="KW-1185">Reference proteome</keyword>
<dbReference type="InterPro" id="IPR003594">
    <property type="entry name" value="HATPase_dom"/>
</dbReference>
<dbReference type="Gene3D" id="3.30.565.10">
    <property type="entry name" value="Histidine kinase-like ATPase, C-terminal domain"/>
    <property type="match status" value="1"/>
</dbReference>
<dbReference type="SMART" id="SM00065">
    <property type="entry name" value="GAF"/>
    <property type="match status" value="1"/>
</dbReference>
<comment type="caution">
    <text evidence="3">The sequence shown here is derived from an EMBL/GenBank/DDBJ whole genome shotgun (WGS) entry which is preliminary data.</text>
</comment>
<dbReference type="SUPFAM" id="SSF81606">
    <property type="entry name" value="PP2C-like"/>
    <property type="match status" value="1"/>
</dbReference>
<dbReference type="Gene3D" id="3.30.450.20">
    <property type="entry name" value="PAS domain"/>
    <property type="match status" value="2"/>
</dbReference>
<dbReference type="Pfam" id="PF13581">
    <property type="entry name" value="HATPase_c_2"/>
    <property type="match status" value="1"/>
</dbReference>
<reference evidence="4" key="1">
    <citation type="journal article" date="2019" name="Int. J. Syst. Evol. Microbiol.">
        <title>The Global Catalogue of Microorganisms (GCM) 10K type strain sequencing project: providing services to taxonomists for standard genome sequencing and annotation.</title>
        <authorList>
            <consortium name="The Broad Institute Genomics Platform"/>
            <consortium name="The Broad Institute Genome Sequencing Center for Infectious Disease"/>
            <person name="Wu L."/>
            <person name="Ma J."/>
        </authorList>
    </citation>
    <scope>NUCLEOTIDE SEQUENCE [LARGE SCALE GENOMIC DNA]</scope>
    <source>
        <strain evidence="4">JCM 16578</strain>
    </source>
</reference>
<dbReference type="InterPro" id="IPR001932">
    <property type="entry name" value="PPM-type_phosphatase-like_dom"/>
</dbReference>
<evidence type="ECO:0000313" key="4">
    <source>
        <dbReference type="Proteomes" id="UP001501563"/>
    </source>
</evidence>
<dbReference type="InterPro" id="IPR013767">
    <property type="entry name" value="PAS_fold"/>
</dbReference>
<keyword evidence="1" id="KW-0378">Hydrolase</keyword>
<dbReference type="NCBIfam" id="TIGR00229">
    <property type="entry name" value="sensory_box"/>
    <property type="match status" value="2"/>
</dbReference>
<dbReference type="InterPro" id="IPR029016">
    <property type="entry name" value="GAF-like_dom_sf"/>
</dbReference>
<dbReference type="InterPro" id="IPR036457">
    <property type="entry name" value="PPM-type-like_dom_sf"/>
</dbReference>
<dbReference type="InterPro" id="IPR000014">
    <property type="entry name" value="PAS"/>
</dbReference>
<dbReference type="InterPro" id="IPR036890">
    <property type="entry name" value="HATPase_C_sf"/>
</dbReference>
<organism evidence="3 4">
    <name type="scientific">Streptomyces lannensis</name>
    <dbReference type="NCBI Taxonomy" id="766498"/>
    <lineage>
        <taxon>Bacteria</taxon>
        <taxon>Bacillati</taxon>
        <taxon>Actinomycetota</taxon>
        <taxon>Actinomycetes</taxon>
        <taxon>Kitasatosporales</taxon>
        <taxon>Streptomycetaceae</taxon>
        <taxon>Streptomyces</taxon>
    </lineage>
</organism>
<gene>
    <name evidence="3" type="ORF">GCM10022207_71910</name>
</gene>
<dbReference type="PANTHER" id="PTHR43156:SF2">
    <property type="entry name" value="STAGE II SPORULATION PROTEIN E"/>
    <property type="match status" value="1"/>
</dbReference>
<dbReference type="Pfam" id="PF07228">
    <property type="entry name" value="SpoIIE"/>
    <property type="match status" value="1"/>
</dbReference>
<dbReference type="Proteomes" id="UP001501563">
    <property type="component" value="Unassembled WGS sequence"/>
</dbReference>
<dbReference type="InterPro" id="IPR003018">
    <property type="entry name" value="GAF"/>
</dbReference>
<dbReference type="SMART" id="SM00091">
    <property type="entry name" value="PAS"/>
    <property type="match status" value="2"/>
</dbReference>